<protein>
    <submittedName>
        <fullName evidence="1">Uncharacterized protein</fullName>
    </submittedName>
</protein>
<accession>A0ABD1MJR9</accession>
<reference evidence="1 2" key="1">
    <citation type="submission" date="2024-08" db="EMBL/GenBank/DDBJ databases">
        <title>Insights into the chromosomal genome structure of Flemingia macrophylla.</title>
        <authorList>
            <person name="Ding Y."/>
            <person name="Zhao Y."/>
            <person name="Bi W."/>
            <person name="Wu M."/>
            <person name="Zhao G."/>
            <person name="Gong Y."/>
            <person name="Li W."/>
            <person name="Zhang P."/>
        </authorList>
    </citation>
    <scope>NUCLEOTIDE SEQUENCE [LARGE SCALE GENOMIC DNA]</scope>
    <source>
        <strain evidence="1">DYQJB</strain>
        <tissue evidence="1">Leaf</tissue>
    </source>
</reference>
<proteinExistence type="predicted"/>
<evidence type="ECO:0000313" key="2">
    <source>
        <dbReference type="Proteomes" id="UP001603857"/>
    </source>
</evidence>
<dbReference type="Proteomes" id="UP001603857">
    <property type="component" value="Unassembled WGS sequence"/>
</dbReference>
<dbReference type="EMBL" id="JBGMDY010000004">
    <property type="protein sequence ID" value="KAL2336058.1"/>
    <property type="molecule type" value="Genomic_DNA"/>
</dbReference>
<organism evidence="1 2">
    <name type="scientific">Flemingia macrophylla</name>
    <dbReference type="NCBI Taxonomy" id="520843"/>
    <lineage>
        <taxon>Eukaryota</taxon>
        <taxon>Viridiplantae</taxon>
        <taxon>Streptophyta</taxon>
        <taxon>Embryophyta</taxon>
        <taxon>Tracheophyta</taxon>
        <taxon>Spermatophyta</taxon>
        <taxon>Magnoliopsida</taxon>
        <taxon>eudicotyledons</taxon>
        <taxon>Gunneridae</taxon>
        <taxon>Pentapetalae</taxon>
        <taxon>rosids</taxon>
        <taxon>fabids</taxon>
        <taxon>Fabales</taxon>
        <taxon>Fabaceae</taxon>
        <taxon>Papilionoideae</taxon>
        <taxon>50 kb inversion clade</taxon>
        <taxon>NPAAA clade</taxon>
        <taxon>indigoferoid/millettioid clade</taxon>
        <taxon>Phaseoleae</taxon>
        <taxon>Flemingia</taxon>
    </lineage>
</organism>
<name>A0ABD1MJR9_9FABA</name>
<comment type="caution">
    <text evidence="1">The sequence shown here is derived from an EMBL/GenBank/DDBJ whole genome shotgun (WGS) entry which is preliminary data.</text>
</comment>
<dbReference type="AlphaFoldDB" id="A0ABD1MJR9"/>
<gene>
    <name evidence="1" type="ORF">Fmac_010504</name>
</gene>
<sequence length="55" mass="6354">MKPSTPDSYLSLVRGIVIQVRSLNQPLRSIMVYKEHHACTSISLLPFRYEPTHSR</sequence>
<keyword evidence="2" id="KW-1185">Reference proteome</keyword>
<evidence type="ECO:0000313" key="1">
    <source>
        <dbReference type="EMBL" id="KAL2336058.1"/>
    </source>
</evidence>